<evidence type="ECO:0000259" key="6">
    <source>
        <dbReference type="Pfam" id="PF00155"/>
    </source>
</evidence>
<dbReference type="Pfam" id="PF00155">
    <property type="entry name" value="Aminotran_1_2"/>
    <property type="match status" value="1"/>
</dbReference>
<keyword evidence="8" id="KW-1185">Reference proteome</keyword>
<comment type="caution">
    <text evidence="7">The sequence shown here is derived from an EMBL/GenBank/DDBJ whole genome shotgun (WGS) entry which is preliminary data.</text>
</comment>
<dbReference type="SUPFAM" id="SSF53383">
    <property type="entry name" value="PLP-dependent transferases"/>
    <property type="match status" value="1"/>
</dbReference>
<feature type="domain" description="Aminotransferase class I/classII large" evidence="6">
    <location>
        <begin position="48"/>
        <end position="399"/>
    </location>
</feature>
<organism evidence="7 8">
    <name type="scientific">Dictyobacter aurantiacus</name>
    <dbReference type="NCBI Taxonomy" id="1936993"/>
    <lineage>
        <taxon>Bacteria</taxon>
        <taxon>Bacillati</taxon>
        <taxon>Chloroflexota</taxon>
        <taxon>Ktedonobacteria</taxon>
        <taxon>Ktedonobacterales</taxon>
        <taxon>Dictyobacteraceae</taxon>
        <taxon>Dictyobacter</taxon>
    </lineage>
</organism>
<dbReference type="CDD" id="cd00609">
    <property type="entry name" value="AAT_like"/>
    <property type="match status" value="1"/>
</dbReference>
<proteinExistence type="inferred from homology"/>
<dbReference type="GO" id="GO:0030170">
    <property type="term" value="F:pyridoxal phosphate binding"/>
    <property type="evidence" value="ECO:0007669"/>
    <property type="project" value="InterPro"/>
</dbReference>
<dbReference type="EMBL" id="BIFQ01000001">
    <property type="protein sequence ID" value="GCE04820.1"/>
    <property type="molecule type" value="Genomic_DNA"/>
</dbReference>
<comment type="cofactor">
    <cofactor evidence="1">
        <name>pyridoxal 5'-phosphate</name>
        <dbReference type="ChEBI" id="CHEBI:597326"/>
    </cofactor>
</comment>
<keyword evidence="4 7" id="KW-0808">Transferase</keyword>
<evidence type="ECO:0000256" key="5">
    <source>
        <dbReference type="ARBA" id="ARBA00022898"/>
    </source>
</evidence>
<dbReference type="GO" id="GO:0006520">
    <property type="term" value="P:amino acid metabolic process"/>
    <property type="evidence" value="ECO:0007669"/>
    <property type="project" value="InterPro"/>
</dbReference>
<evidence type="ECO:0000313" key="8">
    <source>
        <dbReference type="Proteomes" id="UP000287224"/>
    </source>
</evidence>
<reference evidence="8" key="1">
    <citation type="submission" date="2018-12" db="EMBL/GenBank/DDBJ databases">
        <title>Tengunoibacter tsumagoiensis gen. nov., sp. nov., Dictyobacter kobayashii sp. nov., D. alpinus sp. nov., and D. joshuensis sp. nov. and description of Dictyobacteraceae fam. nov. within the order Ktedonobacterales isolated from Tengu-no-mugimeshi.</title>
        <authorList>
            <person name="Wang C.M."/>
            <person name="Zheng Y."/>
            <person name="Sakai Y."/>
            <person name="Toyoda A."/>
            <person name="Minakuchi Y."/>
            <person name="Abe K."/>
            <person name="Yokota A."/>
            <person name="Yabe S."/>
        </authorList>
    </citation>
    <scope>NUCLEOTIDE SEQUENCE [LARGE SCALE GENOMIC DNA]</scope>
    <source>
        <strain evidence="8">S-27</strain>
    </source>
</reference>
<dbReference type="GO" id="GO:0008483">
    <property type="term" value="F:transaminase activity"/>
    <property type="evidence" value="ECO:0007669"/>
    <property type="project" value="UniProtKB-KW"/>
</dbReference>
<dbReference type="InterPro" id="IPR015422">
    <property type="entry name" value="PyrdxlP-dep_Trfase_small"/>
</dbReference>
<evidence type="ECO:0000256" key="1">
    <source>
        <dbReference type="ARBA" id="ARBA00001933"/>
    </source>
</evidence>
<dbReference type="Gene3D" id="3.40.640.10">
    <property type="entry name" value="Type I PLP-dependent aspartate aminotransferase-like (Major domain)"/>
    <property type="match status" value="1"/>
</dbReference>
<keyword evidence="3 7" id="KW-0032">Aminotransferase</keyword>
<dbReference type="InterPro" id="IPR015424">
    <property type="entry name" value="PyrdxlP-dep_Trfase"/>
</dbReference>
<evidence type="ECO:0000256" key="4">
    <source>
        <dbReference type="ARBA" id="ARBA00022679"/>
    </source>
</evidence>
<dbReference type="PANTHER" id="PTHR46383">
    <property type="entry name" value="ASPARTATE AMINOTRANSFERASE"/>
    <property type="match status" value="1"/>
</dbReference>
<protein>
    <submittedName>
        <fullName evidence="7">Aminotransferase</fullName>
    </submittedName>
</protein>
<evidence type="ECO:0000256" key="2">
    <source>
        <dbReference type="ARBA" id="ARBA00007441"/>
    </source>
</evidence>
<dbReference type="AlphaFoldDB" id="A0A401ZD55"/>
<accession>A0A401ZD55</accession>
<dbReference type="Gene3D" id="3.90.1150.10">
    <property type="entry name" value="Aspartate Aminotransferase, domain 1"/>
    <property type="match status" value="1"/>
</dbReference>
<comment type="similarity">
    <text evidence="2">Belongs to the class-I pyridoxal-phosphate-dependent aminotransferase family.</text>
</comment>
<keyword evidence="5" id="KW-0663">Pyridoxal phosphate</keyword>
<dbReference type="InterPro" id="IPR004839">
    <property type="entry name" value="Aminotransferase_I/II_large"/>
</dbReference>
<gene>
    <name evidence="7" type="ORF">KDAU_21490</name>
</gene>
<dbReference type="InterPro" id="IPR050596">
    <property type="entry name" value="AspAT/PAT-like"/>
</dbReference>
<dbReference type="Proteomes" id="UP000287224">
    <property type="component" value="Unassembled WGS sequence"/>
</dbReference>
<name>A0A401ZD55_9CHLR</name>
<sequence length="419" mass="46235">MDREQIYMKFGKPELHQLPVPDIVSLGAYADQLQREAEARGERLPPPIRLQIGEPNFRTPEHIRQAAIDSIASEVQTYGPASGWPWLRELLAEKIARVNGYTVGPENIAISMGGTGGILASLLATINPGDEVLISDPCWPIYLPQLQIAGAVPVTYPLDPANEWLPVIEQLEQRVTPRTRMLMINSPGNPTGAVFPRRVMAELLAFAQRHDLYLLSDECYDQIIFEGEHVSPASLLSRQEFEDGRFIGIYTFSKTYAMTGWRIGYVVAGTRLTKTIVDVLNANLTNISTPVQRAAAAALTGPQDCVVEMRESYRRRRDLVVEQLKEFGRYSYTPHGAFYTLINVSGRHGESRGGRQFALDLITASNVTVTPGQGFGSVSDEYVRISLAATEEELIMGVKAICQLADRPSSPISPPSPSP</sequence>
<evidence type="ECO:0000313" key="7">
    <source>
        <dbReference type="EMBL" id="GCE04820.1"/>
    </source>
</evidence>
<dbReference type="InterPro" id="IPR015421">
    <property type="entry name" value="PyrdxlP-dep_Trfase_major"/>
</dbReference>
<evidence type="ECO:0000256" key="3">
    <source>
        <dbReference type="ARBA" id="ARBA00022576"/>
    </source>
</evidence>
<dbReference type="PANTHER" id="PTHR46383:SF2">
    <property type="entry name" value="AMINOTRANSFERASE"/>
    <property type="match status" value="1"/>
</dbReference>